<dbReference type="PANTHER" id="PTHR21286:SF0">
    <property type="entry name" value="NUCLEAR PORE COMPLEX PROTEIN NUP160"/>
    <property type="match status" value="1"/>
</dbReference>
<dbReference type="Pfam" id="PF23354">
    <property type="entry name" value="TPR_NUP160_120_M"/>
    <property type="match status" value="1"/>
</dbReference>
<evidence type="ECO:0000256" key="2">
    <source>
        <dbReference type="ARBA" id="ARBA00022448"/>
    </source>
</evidence>
<feature type="domain" description="NUP160 middle TPR" evidence="6">
    <location>
        <begin position="1115"/>
        <end position="1353"/>
    </location>
</feature>
<protein>
    <submittedName>
        <fullName evidence="7">Uncharacterized protein</fullName>
    </submittedName>
</protein>
<evidence type="ECO:0000313" key="8">
    <source>
        <dbReference type="Proteomes" id="UP001318860"/>
    </source>
</evidence>
<dbReference type="Pfam" id="PF11715">
    <property type="entry name" value="Beta-prop_Nup120_160"/>
    <property type="match status" value="2"/>
</dbReference>
<name>A0ABR0W8P0_REHGL</name>
<evidence type="ECO:0000259" key="5">
    <source>
        <dbReference type="Pfam" id="PF17238"/>
    </source>
</evidence>
<keyword evidence="2" id="KW-0813">Transport</keyword>
<feature type="domain" description="NUP160 helical" evidence="5">
    <location>
        <begin position="781"/>
        <end position="971"/>
    </location>
</feature>
<sequence length="1686" mass="189404">MAGMEVPLLSTDSIEWRQVSVPSSSSSASTANTSNHSVSKDFSSCCAIGNPPSYFIWKTKTSQSNLLEILELCSHKELSRIGLRFIFPDALFPFAFICKDESKIASGNHLSLYTLTVSGVAYLIRLRNNFDYGTSSVVPTDEFLAYNTQVQPHYGSITAVTATAGCLLIGRSDGSIGCFQLGVLDPSHSGFVSDLRDDAGFGRLWGILSSPTFSSLIREVLLPLFVGGKGLIFINKGYKDVLHEEFLQDCWNPVRPHCNYQESYMLFPCLLKGLRMKLADMVLIESSAPACRKEFARSSTLAAVQDLVISEVQQRKLLFVLHSDGSFRVWDLLSRVKIFSHAMTGAFMRLWVGEASNDTGMIPLAMLHKQNLVRGIGVDYELLETEVLIRSFEQLVVIGLCTNDCPCGVERGSLQLWGRRFLATIPAIALMNEGKKICDVSEDSNRESDTKKNLLEERKLERKKKKRERENCVDDVEKLNSGLDHPEFRLSGDMPFKTHTDMTNTHFCCVRGLAYYYALQETFIADLLFESSEQSSDDLLWLAYSVFSSAKVLKSISLVDPFPDVIAHYFLQCPANILFVFVACDVEHRLSYMAMLLQLTPMNALPRDVDMGLIIGLEGSSRNCTTANTKVISEFCSLVQEEVAPFVSSVFLRALLIPGVHCNAVLRQTLGDYNKHFTDSEFGSFTLDGLKSEILSLIEHQGGSESPVSILQCWKAFCTRYVNNWCKYNAACGLLVDPLTSAIGLVRNNTISLCRGLEDVEHIIHGSFEEQNKYISPGLVYSGDELDRKILFELLQCLRNVTQQLGKASSAIFYESLLTTPHISSEEVVSRFLKILETGYSSSTAAILISELGADTAWEKELSNHRNLRKFSTNMFLSLHALCHKANSWEKVLDVVESYLKFLVPHKIVLNLDAEAIFHINGSAIVQSTSQIAKVMFESALGVLMLLSYMTSISGQISMSHYDVSRVKLELIPMIQEIVTEWHIVHFFGTTPSESPAIEDFSYQLSSLHIDSSVDKRLWSGKLGKSEFSLAFILLLKSSVFFSNSIDLALVLLRHGQYNATEYLLTLVDAYSRKEKMFESLQAVDGKFSALFHLLGCCLVAQTQHGLHKAVKESKVGEALRCFFRAASIEGSSKALQSLPHEAGCAPSAAAWKLQYYQWVMQLFEQYNVSEAACQFALAALEQVDEALGTIDSSSRENNGESVTTVKGRLWANVFKFTLDLNNYHDAYCAIVSNPDEESKTICLRRFIIVLYERGAVKILCNGQLPLIGLVEKVERELVWKAERSDISTKPNPFKLLYAFEMHRHNWRRAATYMYLYSLRLRAEAAGKDHQVRSLTLQERLNGLAAAINALQLVHPSYAWIDAPVDETSVDKEHYPHKKARITKQEQCPPDDALPQKLPSYLDVESLEKEFVLTSAEYLLSLANIKWSFTGNEKPSVDLIDLLVETNSYDMAFTVILKFWKGSGLKRELERVFIAMALKCCPSRLAPSLHGSSPYGTKDKYRAFHPRLPLIVAGTLLSADSQIELPLWLVRHFKGDRNENSFGMTGNESNPASLFRLYVDYRPADVIRRKRPFAVWFPYTSVERLWCLLEESIRLGHRIDQSEKLKKLLHGVLLNHLNLQASVSLVFGDGLRKSFVPMDDSRAILSLKFVFNFVLYVYRISVMMPAKRYLLLALDGCFYVLTAALR</sequence>
<dbReference type="InterPro" id="IPR059141">
    <property type="entry name" value="Beta-prop_Nup120_160"/>
</dbReference>
<evidence type="ECO:0000259" key="4">
    <source>
        <dbReference type="Pfam" id="PF11715"/>
    </source>
</evidence>
<gene>
    <name evidence="7" type="ORF">DH2020_024151</name>
</gene>
<feature type="domain" description="Nucleoporin Nup120/160 beta-propeller" evidence="4">
    <location>
        <begin position="638"/>
        <end position="761"/>
    </location>
</feature>
<dbReference type="Proteomes" id="UP001318860">
    <property type="component" value="Unassembled WGS sequence"/>
</dbReference>
<dbReference type="InterPro" id="IPR056535">
    <property type="entry name" value="TPR_NUP160_M"/>
</dbReference>
<evidence type="ECO:0000256" key="1">
    <source>
        <dbReference type="ARBA" id="ARBA00004123"/>
    </source>
</evidence>
<organism evidence="7 8">
    <name type="scientific">Rehmannia glutinosa</name>
    <name type="common">Chinese foxglove</name>
    <dbReference type="NCBI Taxonomy" id="99300"/>
    <lineage>
        <taxon>Eukaryota</taxon>
        <taxon>Viridiplantae</taxon>
        <taxon>Streptophyta</taxon>
        <taxon>Embryophyta</taxon>
        <taxon>Tracheophyta</taxon>
        <taxon>Spermatophyta</taxon>
        <taxon>Magnoliopsida</taxon>
        <taxon>eudicotyledons</taxon>
        <taxon>Gunneridae</taxon>
        <taxon>Pentapetalae</taxon>
        <taxon>asterids</taxon>
        <taxon>lamiids</taxon>
        <taxon>Lamiales</taxon>
        <taxon>Orobanchaceae</taxon>
        <taxon>Rehmannieae</taxon>
        <taxon>Rehmannia</taxon>
    </lineage>
</organism>
<feature type="domain" description="Nucleoporin Nup120/160 beta-propeller" evidence="4">
    <location>
        <begin position="54"/>
        <end position="206"/>
    </location>
</feature>
<proteinExistence type="predicted"/>
<comment type="subcellular location">
    <subcellularLocation>
        <location evidence="1">Nucleus</location>
    </subcellularLocation>
</comment>
<evidence type="ECO:0000313" key="7">
    <source>
        <dbReference type="EMBL" id="KAK6143803.1"/>
    </source>
</evidence>
<reference evidence="7 8" key="1">
    <citation type="journal article" date="2021" name="Comput. Struct. Biotechnol. J.">
        <title>De novo genome assembly of the potent medicinal plant Rehmannia glutinosa using nanopore technology.</title>
        <authorList>
            <person name="Ma L."/>
            <person name="Dong C."/>
            <person name="Song C."/>
            <person name="Wang X."/>
            <person name="Zheng X."/>
            <person name="Niu Y."/>
            <person name="Chen S."/>
            <person name="Feng W."/>
        </authorList>
    </citation>
    <scope>NUCLEOTIDE SEQUENCE [LARGE SCALE GENOMIC DNA]</scope>
    <source>
        <strain evidence="7">DH-2019</strain>
    </source>
</reference>
<evidence type="ECO:0000256" key="3">
    <source>
        <dbReference type="ARBA" id="ARBA00023242"/>
    </source>
</evidence>
<dbReference type="InterPro" id="IPR021717">
    <property type="entry name" value="Nucleoporin_Nup160"/>
</dbReference>
<evidence type="ECO:0000259" key="6">
    <source>
        <dbReference type="Pfam" id="PF23354"/>
    </source>
</evidence>
<dbReference type="Pfam" id="PF17238">
    <property type="entry name" value="NUP160_helical_2"/>
    <property type="match status" value="1"/>
</dbReference>
<dbReference type="InterPro" id="IPR035192">
    <property type="entry name" value="NUP160_hel_plant"/>
</dbReference>
<keyword evidence="3" id="KW-0539">Nucleus</keyword>
<keyword evidence="8" id="KW-1185">Reference proteome</keyword>
<dbReference type="PANTHER" id="PTHR21286">
    <property type="entry name" value="NUCLEAR PORE COMPLEX PROTEIN NUP160"/>
    <property type="match status" value="1"/>
</dbReference>
<comment type="caution">
    <text evidence="7">The sequence shown here is derived from an EMBL/GenBank/DDBJ whole genome shotgun (WGS) entry which is preliminary data.</text>
</comment>
<dbReference type="EMBL" id="JABTTQ020000013">
    <property type="protein sequence ID" value="KAK6143803.1"/>
    <property type="molecule type" value="Genomic_DNA"/>
</dbReference>
<accession>A0ABR0W8P0</accession>